<dbReference type="Gene3D" id="2.40.440.10">
    <property type="entry name" value="L,D-transpeptidase catalytic domain-like"/>
    <property type="match status" value="1"/>
</dbReference>
<keyword evidence="3 6" id="KW-0133">Cell shape</keyword>
<dbReference type="InterPro" id="IPR050979">
    <property type="entry name" value="LD-transpeptidase"/>
</dbReference>
<evidence type="ECO:0000256" key="2">
    <source>
        <dbReference type="ARBA" id="ARBA00022679"/>
    </source>
</evidence>
<comment type="pathway">
    <text evidence="1 6">Cell wall biogenesis; peptidoglycan biosynthesis.</text>
</comment>
<comment type="caution">
    <text evidence="9">The sequence shown here is derived from an EMBL/GenBank/DDBJ whole genome shotgun (WGS) entry which is preliminary data.</text>
</comment>
<organism evidence="9 10">
    <name type="scientific">Candidatus Kaiserbacteria bacterium RIFCSPLOWO2_01_FULL_55_19</name>
    <dbReference type="NCBI Taxonomy" id="1798516"/>
    <lineage>
        <taxon>Bacteria</taxon>
        <taxon>Candidatus Kaiseribacteriota</taxon>
    </lineage>
</organism>
<dbReference type="GO" id="GO:0071555">
    <property type="term" value="P:cell wall organization"/>
    <property type="evidence" value="ECO:0007669"/>
    <property type="project" value="UniProtKB-UniRule"/>
</dbReference>
<keyword evidence="7" id="KW-0732">Signal</keyword>
<name>A0A1F6ERY8_9BACT</name>
<dbReference type="PROSITE" id="PS52029">
    <property type="entry name" value="LD_TPASE"/>
    <property type="match status" value="1"/>
</dbReference>
<sequence length="141" mass="15938">MSSFRWLLGVVIVFVFTSVASAETITARVSLATQTMYVYIGDTLMHTWPVSTARPGYKTPPGSYEPYLLNKNHRSRIYDNAPMPYAIFFLRGYAVHGTTARKALGRRASHGCVRLLTENAQMLFMLVQQYGKQSTRIIIEP</sequence>
<dbReference type="STRING" id="1798516.A2950_00505"/>
<dbReference type="GO" id="GO:0018104">
    <property type="term" value="P:peptidoglycan-protein cross-linking"/>
    <property type="evidence" value="ECO:0007669"/>
    <property type="project" value="TreeGrafter"/>
</dbReference>
<evidence type="ECO:0000256" key="6">
    <source>
        <dbReference type="PROSITE-ProRule" id="PRU01373"/>
    </source>
</evidence>
<dbReference type="SUPFAM" id="SSF141523">
    <property type="entry name" value="L,D-transpeptidase catalytic domain-like"/>
    <property type="match status" value="1"/>
</dbReference>
<feature type="signal peptide" evidence="7">
    <location>
        <begin position="1"/>
        <end position="22"/>
    </location>
</feature>
<dbReference type="CDD" id="cd16913">
    <property type="entry name" value="YkuD_like"/>
    <property type="match status" value="1"/>
</dbReference>
<evidence type="ECO:0000259" key="8">
    <source>
        <dbReference type="PROSITE" id="PS52029"/>
    </source>
</evidence>
<dbReference type="Pfam" id="PF03734">
    <property type="entry name" value="YkuD"/>
    <property type="match status" value="1"/>
</dbReference>
<dbReference type="InterPro" id="IPR038063">
    <property type="entry name" value="Transpep_catalytic_dom"/>
</dbReference>
<evidence type="ECO:0000256" key="5">
    <source>
        <dbReference type="ARBA" id="ARBA00023316"/>
    </source>
</evidence>
<proteinExistence type="predicted"/>
<feature type="chain" id="PRO_5009524210" description="L,D-TPase catalytic domain-containing protein" evidence="7">
    <location>
        <begin position="23"/>
        <end position="141"/>
    </location>
</feature>
<feature type="active site" description="Proton donor/acceptor" evidence="6">
    <location>
        <position position="96"/>
    </location>
</feature>
<keyword evidence="4 6" id="KW-0573">Peptidoglycan synthesis</keyword>
<evidence type="ECO:0000256" key="1">
    <source>
        <dbReference type="ARBA" id="ARBA00004752"/>
    </source>
</evidence>
<evidence type="ECO:0000313" key="9">
    <source>
        <dbReference type="EMBL" id="OGG76403.1"/>
    </source>
</evidence>
<protein>
    <recommendedName>
        <fullName evidence="8">L,D-TPase catalytic domain-containing protein</fullName>
    </recommendedName>
</protein>
<keyword evidence="2" id="KW-0808">Transferase</keyword>
<dbReference type="GO" id="GO:0016740">
    <property type="term" value="F:transferase activity"/>
    <property type="evidence" value="ECO:0007669"/>
    <property type="project" value="UniProtKB-KW"/>
</dbReference>
<dbReference type="PANTHER" id="PTHR30582:SF2">
    <property type="entry name" value="L,D-TRANSPEPTIDASE YCIB-RELATED"/>
    <property type="match status" value="1"/>
</dbReference>
<accession>A0A1F6ERY8</accession>
<dbReference type="EMBL" id="MFMD01000023">
    <property type="protein sequence ID" value="OGG76403.1"/>
    <property type="molecule type" value="Genomic_DNA"/>
</dbReference>
<feature type="domain" description="L,D-TPase catalytic" evidence="8">
    <location>
        <begin position="25"/>
        <end position="140"/>
    </location>
</feature>
<dbReference type="PANTHER" id="PTHR30582">
    <property type="entry name" value="L,D-TRANSPEPTIDASE"/>
    <property type="match status" value="1"/>
</dbReference>
<evidence type="ECO:0000256" key="7">
    <source>
        <dbReference type="SAM" id="SignalP"/>
    </source>
</evidence>
<evidence type="ECO:0000256" key="3">
    <source>
        <dbReference type="ARBA" id="ARBA00022960"/>
    </source>
</evidence>
<dbReference type="GO" id="GO:0071972">
    <property type="term" value="F:peptidoglycan L,D-transpeptidase activity"/>
    <property type="evidence" value="ECO:0007669"/>
    <property type="project" value="TreeGrafter"/>
</dbReference>
<dbReference type="GO" id="GO:0005576">
    <property type="term" value="C:extracellular region"/>
    <property type="evidence" value="ECO:0007669"/>
    <property type="project" value="TreeGrafter"/>
</dbReference>
<evidence type="ECO:0000256" key="4">
    <source>
        <dbReference type="ARBA" id="ARBA00022984"/>
    </source>
</evidence>
<dbReference type="Proteomes" id="UP000176714">
    <property type="component" value="Unassembled WGS sequence"/>
</dbReference>
<reference evidence="9 10" key="1">
    <citation type="journal article" date="2016" name="Nat. Commun.">
        <title>Thousands of microbial genomes shed light on interconnected biogeochemical processes in an aquifer system.</title>
        <authorList>
            <person name="Anantharaman K."/>
            <person name="Brown C.T."/>
            <person name="Hug L.A."/>
            <person name="Sharon I."/>
            <person name="Castelle C.J."/>
            <person name="Probst A.J."/>
            <person name="Thomas B.C."/>
            <person name="Singh A."/>
            <person name="Wilkins M.J."/>
            <person name="Karaoz U."/>
            <person name="Brodie E.L."/>
            <person name="Williams K.H."/>
            <person name="Hubbard S.S."/>
            <person name="Banfield J.F."/>
        </authorList>
    </citation>
    <scope>NUCLEOTIDE SEQUENCE [LARGE SCALE GENOMIC DNA]</scope>
</reference>
<feature type="active site" description="Nucleophile" evidence="6">
    <location>
        <position position="112"/>
    </location>
</feature>
<dbReference type="AlphaFoldDB" id="A0A1F6ERY8"/>
<dbReference type="InterPro" id="IPR005490">
    <property type="entry name" value="LD_TPept_cat_dom"/>
</dbReference>
<evidence type="ECO:0000313" key="10">
    <source>
        <dbReference type="Proteomes" id="UP000176714"/>
    </source>
</evidence>
<keyword evidence="5 6" id="KW-0961">Cell wall biogenesis/degradation</keyword>
<dbReference type="GO" id="GO:0008360">
    <property type="term" value="P:regulation of cell shape"/>
    <property type="evidence" value="ECO:0007669"/>
    <property type="project" value="UniProtKB-UniRule"/>
</dbReference>
<dbReference type="UniPathway" id="UPA00219"/>
<gene>
    <name evidence="9" type="ORF">A2950_00505</name>
</gene>